<evidence type="ECO:0000256" key="7">
    <source>
        <dbReference type="SAM" id="MobiDB-lite"/>
    </source>
</evidence>
<evidence type="ECO:0000256" key="3">
    <source>
        <dbReference type="ARBA" id="ARBA00022519"/>
    </source>
</evidence>
<dbReference type="EMBL" id="JBHUEY010000001">
    <property type="protein sequence ID" value="MFD1782548.1"/>
    <property type="molecule type" value="Genomic_DNA"/>
</dbReference>
<gene>
    <name evidence="8" type="ORF">ACFSC0_04010</name>
</gene>
<evidence type="ECO:0000256" key="5">
    <source>
        <dbReference type="ARBA" id="ARBA00023136"/>
    </source>
</evidence>
<organism evidence="8 9">
    <name type="scientific">Phenylobacterium terrae</name>
    <dbReference type="NCBI Taxonomy" id="2665495"/>
    <lineage>
        <taxon>Bacteria</taxon>
        <taxon>Pseudomonadati</taxon>
        <taxon>Pseudomonadota</taxon>
        <taxon>Alphaproteobacteria</taxon>
        <taxon>Caulobacterales</taxon>
        <taxon>Caulobacteraceae</taxon>
        <taxon>Phenylobacterium</taxon>
    </lineage>
</organism>
<feature type="compositionally biased region" description="Basic and acidic residues" evidence="7">
    <location>
        <begin position="309"/>
        <end position="321"/>
    </location>
</feature>
<keyword evidence="2" id="KW-1003">Cell membrane</keyword>
<evidence type="ECO:0000313" key="8">
    <source>
        <dbReference type="EMBL" id="MFD1782548.1"/>
    </source>
</evidence>
<evidence type="ECO:0000256" key="1">
    <source>
        <dbReference type="ARBA" id="ARBA00004533"/>
    </source>
</evidence>
<comment type="caution">
    <text evidence="8">The sequence shown here is derived from an EMBL/GenBank/DDBJ whole genome shotgun (WGS) entry which is preliminary data.</text>
</comment>
<name>A0ABW4MYB3_9CAUL</name>
<evidence type="ECO:0000256" key="2">
    <source>
        <dbReference type="ARBA" id="ARBA00022475"/>
    </source>
</evidence>
<comment type="subcellular location">
    <subcellularLocation>
        <location evidence="1">Cell inner membrane</location>
    </subcellularLocation>
</comment>
<sequence length="321" mass="36163">MAEPRPSLAQDLLWRLEALAFDIFVGLIRLLPVDTVSNFGGWLVKTIGPLTGTQRIVERNIELVFPDMPPDRKAKLIAEQWESLGRFFFEHPMLDRIIGDPSRVEIVNAERLRQIADGAGPVVFISGHFSNMEVMSAVIVNSGVKCQITYRAANNPYIETRFRKSRWRYGVRDFAPKGEEGARDIIKAMGRGESVALMNDQKFNGGIAAPFFGHLAHTAPGPSKFALRFGAPLQPMSVQRTKGARFRVVVHEPIHLAETGDRAADLEAAVRQVNAFMEARIVERPHEWWWVHKRWPNEVYRKNAPPQGEGDREAVEGVHTP</sequence>
<dbReference type="Pfam" id="PF03279">
    <property type="entry name" value="Lip_A_acyltrans"/>
    <property type="match status" value="1"/>
</dbReference>
<keyword evidence="9" id="KW-1185">Reference proteome</keyword>
<dbReference type="PANTHER" id="PTHR30606">
    <property type="entry name" value="LIPID A BIOSYNTHESIS LAUROYL ACYLTRANSFERASE"/>
    <property type="match status" value="1"/>
</dbReference>
<feature type="region of interest" description="Disordered" evidence="7">
    <location>
        <begin position="302"/>
        <end position="321"/>
    </location>
</feature>
<keyword evidence="3" id="KW-0997">Cell inner membrane</keyword>
<keyword evidence="4" id="KW-0808">Transferase</keyword>
<keyword evidence="5" id="KW-0472">Membrane</keyword>
<accession>A0ABW4MYB3</accession>
<dbReference type="GO" id="GO:0016746">
    <property type="term" value="F:acyltransferase activity"/>
    <property type="evidence" value="ECO:0007669"/>
    <property type="project" value="UniProtKB-KW"/>
</dbReference>
<evidence type="ECO:0000313" key="9">
    <source>
        <dbReference type="Proteomes" id="UP001597237"/>
    </source>
</evidence>
<dbReference type="Proteomes" id="UP001597237">
    <property type="component" value="Unassembled WGS sequence"/>
</dbReference>
<dbReference type="RefSeq" id="WP_377280400.1">
    <property type="nucleotide sequence ID" value="NZ_JBHRSI010000001.1"/>
</dbReference>
<keyword evidence="6 8" id="KW-0012">Acyltransferase</keyword>
<dbReference type="PANTHER" id="PTHR30606:SF10">
    <property type="entry name" value="PHOSPHATIDYLINOSITOL MANNOSIDE ACYLTRANSFERASE"/>
    <property type="match status" value="1"/>
</dbReference>
<dbReference type="CDD" id="cd07984">
    <property type="entry name" value="LPLAT_LABLAT-like"/>
    <property type="match status" value="1"/>
</dbReference>
<dbReference type="InterPro" id="IPR004960">
    <property type="entry name" value="LipA_acyltrans"/>
</dbReference>
<evidence type="ECO:0000256" key="4">
    <source>
        <dbReference type="ARBA" id="ARBA00022679"/>
    </source>
</evidence>
<reference evidence="9" key="1">
    <citation type="journal article" date="2019" name="Int. J. Syst. Evol. Microbiol.">
        <title>The Global Catalogue of Microorganisms (GCM) 10K type strain sequencing project: providing services to taxonomists for standard genome sequencing and annotation.</title>
        <authorList>
            <consortium name="The Broad Institute Genomics Platform"/>
            <consortium name="The Broad Institute Genome Sequencing Center for Infectious Disease"/>
            <person name="Wu L."/>
            <person name="Ma J."/>
        </authorList>
    </citation>
    <scope>NUCLEOTIDE SEQUENCE [LARGE SCALE GENOMIC DNA]</scope>
    <source>
        <strain evidence="9">DFY28</strain>
    </source>
</reference>
<evidence type="ECO:0000256" key="6">
    <source>
        <dbReference type="ARBA" id="ARBA00023315"/>
    </source>
</evidence>
<protein>
    <submittedName>
        <fullName evidence="8">Lysophospholipid acyltransferase family protein</fullName>
    </submittedName>
</protein>
<proteinExistence type="predicted"/>